<dbReference type="RefSeq" id="WP_144840322.1">
    <property type="nucleotide sequence ID" value="NZ_JBHTKI010000007.1"/>
</dbReference>
<dbReference type="SMART" id="SM00471">
    <property type="entry name" value="HDc"/>
    <property type="match status" value="1"/>
</dbReference>
<dbReference type="Pfam" id="PF13328">
    <property type="entry name" value="HD_4"/>
    <property type="match status" value="1"/>
</dbReference>
<sequence length="300" mass="34695">MSQLIDNAICFAAVKHHGQYRKGTNTPYFTHPFAVAMILVEEAQTEEIVVAALLHDTLEDTDATEEELFKNFGEDILMLVKAASEPDKSLSWELRKQHTIEGLPLHSIEELHLILADKLHNLRSIHADVQKQGERIWQRFNRGKRDQCWYYMGIIGALKNRKKEIPLLRKLEEEAMELFIGKKRLKLHDIQLLFNTFHSHIDKEREELMESGLDDFIAELQNAASEFASAQDETLLPVQLLLKDANLELTLAEGNGIQAYAYLQELKHRLAWSDELFLKYFRQFIAPDAFRRIAKQTNGD</sequence>
<gene>
    <name evidence="2" type="ORF">ACFQ1X_03935</name>
</gene>
<evidence type="ECO:0000313" key="3">
    <source>
        <dbReference type="Proteomes" id="UP001597109"/>
    </source>
</evidence>
<reference evidence="3" key="1">
    <citation type="journal article" date="2019" name="Int. J. Syst. Evol. Microbiol.">
        <title>The Global Catalogue of Microorganisms (GCM) 10K type strain sequencing project: providing services to taxonomists for standard genome sequencing and annotation.</title>
        <authorList>
            <consortium name="The Broad Institute Genomics Platform"/>
            <consortium name="The Broad Institute Genome Sequencing Center for Infectious Disease"/>
            <person name="Wu L."/>
            <person name="Ma J."/>
        </authorList>
    </citation>
    <scope>NUCLEOTIDE SEQUENCE [LARGE SCALE GENOMIC DNA]</scope>
    <source>
        <strain evidence="3">CCUG 56756</strain>
    </source>
</reference>
<comment type="caution">
    <text evidence="2">The sequence shown here is derived from an EMBL/GenBank/DDBJ whole genome shotgun (WGS) entry which is preliminary data.</text>
</comment>
<dbReference type="PANTHER" id="PTHR46246">
    <property type="entry name" value="GUANOSINE-3',5'-BIS(DIPHOSPHATE) 3'-PYROPHOSPHOHYDROLASE MESH1"/>
    <property type="match status" value="1"/>
</dbReference>
<dbReference type="InterPro" id="IPR003607">
    <property type="entry name" value="HD/PDEase_dom"/>
</dbReference>
<dbReference type="PANTHER" id="PTHR46246:SF1">
    <property type="entry name" value="GUANOSINE-3',5'-BIS(DIPHOSPHATE) 3'-PYROPHOSPHOHYDROLASE MESH1"/>
    <property type="match status" value="1"/>
</dbReference>
<dbReference type="SUPFAM" id="SSF109604">
    <property type="entry name" value="HD-domain/PDEase-like"/>
    <property type="match status" value="1"/>
</dbReference>
<protein>
    <submittedName>
        <fullName evidence="2">HD domain-containing protein</fullName>
    </submittedName>
</protein>
<proteinExistence type="predicted"/>
<dbReference type="CDD" id="cd00077">
    <property type="entry name" value="HDc"/>
    <property type="match status" value="1"/>
</dbReference>
<evidence type="ECO:0000259" key="1">
    <source>
        <dbReference type="SMART" id="SM00471"/>
    </source>
</evidence>
<dbReference type="InterPro" id="IPR052194">
    <property type="entry name" value="MESH1"/>
</dbReference>
<dbReference type="Gene3D" id="1.10.3210.10">
    <property type="entry name" value="Hypothetical protein af1432"/>
    <property type="match status" value="1"/>
</dbReference>
<keyword evidence="3" id="KW-1185">Reference proteome</keyword>
<dbReference type="EMBL" id="JBHTKI010000007">
    <property type="protein sequence ID" value="MFD1030571.1"/>
    <property type="molecule type" value="Genomic_DNA"/>
</dbReference>
<feature type="domain" description="HD/PDEase" evidence="1">
    <location>
        <begin position="24"/>
        <end position="131"/>
    </location>
</feature>
<dbReference type="Proteomes" id="UP001597109">
    <property type="component" value="Unassembled WGS sequence"/>
</dbReference>
<evidence type="ECO:0000313" key="2">
    <source>
        <dbReference type="EMBL" id="MFD1030571.1"/>
    </source>
</evidence>
<organism evidence="2 3">
    <name type="scientific">Metaplanococcus flavidus</name>
    <dbReference type="NCBI Taxonomy" id="569883"/>
    <lineage>
        <taxon>Bacteria</taxon>
        <taxon>Bacillati</taxon>
        <taxon>Bacillota</taxon>
        <taxon>Bacilli</taxon>
        <taxon>Bacillales</taxon>
        <taxon>Caryophanaceae</taxon>
        <taxon>Metaplanococcus</taxon>
    </lineage>
</organism>
<name>A0ABW3LAY0_9BACL</name>
<accession>A0ABW3LAY0</accession>